<organism evidence="1 2">
    <name type="scientific">Vermiconidia calcicola</name>
    <dbReference type="NCBI Taxonomy" id="1690605"/>
    <lineage>
        <taxon>Eukaryota</taxon>
        <taxon>Fungi</taxon>
        <taxon>Dikarya</taxon>
        <taxon>Ascomycota</taxon>
        <taxon>Pezizomycotina</taxon>
        <taxon>Dothideomycetes</taxon>
        <taxon>Dothideomycetidae</taxon>
        <taxon>Mycosphaerellales</taxon>
        <taxon>Extremaceae</taxon>
        <taxon>Vermiconidia</taxon>
    </lineage>
</organism>
<evidence type="ECO:0000313" key="1">
    <source>
        <dbReference type="EMBL" id="KAK3709565.1"/>
    </source>
</evidence>
<reference evidence="1" key="1">
    <citation type="submission" date="2023-07" db="EMBL/GenBank/DDBJ databases">
        <title>Black Yeasts Isolated from many extreme environments.</title>
        <authorList>
            <person name="Coleine C."/>
            <person name="Stajich J.E."/>
            <person name="Selbmann L."/>
        </authorList>
    </citation>
    <scope>NUCLEOTIDE SEQUENCE</scope>
    <source>
        <strain evidence="1">CCFEE 5714</strain>
    </source>
</reference>
<dbReference type="Proteomes" id="UP001281147">
    <property type="component" value="Unassembled WGS sequence"/>
</dbReference>
<sequence>MYLSTLISAAVLLLTAPLALAKSGRATYYGGNLNGGMCSFSTLPSLPSNIYGTALTGASWANSAHCGQCLSVRGPNGKRITAMVVDQCPECPKDGLDLFENAFGTIAQKAQGIVQVDWNWVKCPISGPLKVHLKSGVSPYWFSAQIVNANKAIREIQISTNGGKTWQRNLKRMEYNFFENPSGFGSNSVDVRVVSVDGDRVVVKNVAVRSDNVVAAQRNF</sequence>
<comment type="caution">
    <text evidence="1">The sequence shown here is derived from an EMBL/GenBank/DDBJ whole genome shotgun (WGS) entry which is preliminary data.</text>
</comment>
<name>A0ACC3N413_9PEZI</name>
<proteinExistence type="predicted"/>
<protein>
    <submittedName>
        <fullName evidence="1">Uncharacterized protein</fullName>
    </submittedName>
</protein>
<dbReference type="EMBL" id="JAUTXU010000091">
    <property type="protein sequence ID" value="KAK3709565.1"/>
    <property type="molecule type" value="Genomic_DNA"/>
</dbReference>
<accession>A0ACC3N413</accession>
<gene>
    <name evidence="1" type="ORF">LTR37_010786</name>
</gene>
<evidence type="ECO:0000313" key="2">
    <source>
        <dbReference type="Proteomes" id="UP001281147"/>
    </source>
</evidence>
<keyword evidence="2" id="KW-1185">Reference proteome</keyword>